<gene>
    <name evidence="2" type="ORF">JFY56_16175</name>
</gene>
<evidence type="ECO:0000313" key="2">
    <source>
        <dbReference type="EMBL" id="MBO3276761.1"/>
    </source>
</evidence>
<accession>A0ABS3TSW0</accession>
<proteinExistence type="predicted"/>
<dbReference type="Pfam" id="PF14341">
    <property type="entry name" value="PilX_N"/>
    <property type="match status" value="1"/>
</dbReference>
<evidence type="ECO:0000259" key="1">
    <source>
        <dbReference type="Pfam" id="PF14341"/>
    </source>
</evidence>
<dbReference type="InterPro" id="IPR025746">
    <property type="entry name" value="PilX_N_dom"/>
</dbReference>
<sequence>MKTHASQTGMALLVSLVLLLLLTIIAITAATQSSLQERMAANSQQQNVAFQAAESGIQGWIEKFNRNQLIVAMSTEKVSLMPTVSYTASAAKPSDCTAVMPPFSLSANEDGAPARYACFNIESTGKSCADADCADANNPARAKHQQGHLVRYF</sequence>
<organism evidence="2 3">
    <name type="scientific">Pseudomonas schmalbachii</name>
    <dbReference type="NCBI Taxonomy" id="2816993"/>
    <lineage>
        <taxon>Bacteria</taxon>
        <taxon>Pseudomonadati</taxon>
        <taxon>Pseudomonadota</taxon>
        <taxon>Gammaproteobacteria</taxon>
        <taxon>Pseudomonadales</taxon>
        <taxon>Pseudomonadaceae</taxon>
        <taxon>Pseudomonas</taxon>
    </lineage>
</organism>
<evidence type="ECO:0000313" key="3">
    <source>
        <dbReference type="Proteomes" id="UP000669060"/>
    </source>
</evidence>
<feature type="domain" description="Type 4 fimbrial biogenesis protein PilX N-terminal" evidence="1">
    <location>
        <begin position="9"/>
        <end position="57"/>
    </location>
</feature>
<dbReference type="Proteomes" id="UP000669060">
    <property type="component" value="Unassembled WGS sequence"/>
</dbReference>
<dbReference type="RefSeq" id="WP_208314865.1">
    <property type="nucleotide sequence ID" value="NZ_JAELYA010000006.1"/>
</dbReference>
<name>A0ABS3TSW0_9PSED</name>
<dbReference type="EMBL" id="JAELYA010000006">
    <property type="protein sequence ID" value="MBO3276761.1"/>
    <property type="molecule type" value="Genomic_DNA"/>
</dbReference>
<reference evidence="2 3" key="1">
    <citation type="submission" date="2020-12" db="EMBL/GenBank/DDBJ databases">
        <title>Pseudomonas schmalbachii sp. nov. isolated from millipede gut.</title>
        <authorList>
            <person name="Shelomi M."/>
        </authorList>
    </citation>
    <scope>NUCLEOTIDE SEQUENCE [LARGE SCALE GENOMIC DNA]</scope>
    <source>
        <strain evidence="2 3">Milli4</strain>
    </source>
</reference>
<keyword evidence="3" id="KW-1185">Reference proteome</keyword>
<comment type="caution">
    <text evidence="2">The sequence shown here is derived from an EMBL/GenBank/DDBJ whole genome shotgun (WGS) entry which is preliminary data.</text>
</comment>
<protein>
    <submittedName>
        <fullName evidence="2">Pilus assembly PilX N-terminal domain-containing protein</fullName>
    </submittedName>
</protein>